<evidence type="ECO:0000313" key="13">
    <source>
        <dbReference type="EMBL" id="PWH05339.1"/>
    </source>
</evidence>
<dbReference type="PANTHER" id="PTHR22683:SF1">
    <property type="entry name" value="TYPE VII SECRETION SYSTEM PROTEIN ESSC"/>
    <property type="match status" value="1"/>
</dbReference>
<evidence type="ECO:0000256" key="2">
    <source>
        <dbReference type="ARBA" id="ARBA00022475"/>
    </source>
</evidence>
<dbReference type="PANTHER" id="PTHR22683">
    <property type="entry name" value="SPORULATION PROTEIN RELATED"/>
    <property type="match status" value="1"/>
</dbReference>
<protein>
    <submittedName>
        <fullName evidence="13">Cell division protein FtsK</fullName>
    </submittedName>
</protein>
<dbReference type="EMBL" id="QFKX01000005">
    <property type="protein sequence ID" value="PWH05339.1"/>
    <property type="molecule type" value="Genomic_DNA"/>
</dbReference>
<feature type="domain" description="FtsK" evidence="12">
    <location>
        <begin position="479"/>
        <end position="679"/>
    </location>
</feature>
<evidence type="ECO:0000259" key="12">
    <source>
        <dbReference type="PROSITE" id="PS50901"/>
    </source>
</evidence>
<dbReference type="InterPro" id="IPR023836">
    <property type="entry name" value="EccCa-like_Actinobacteria"/>
</dbReference>
<evidence type="ECO:0000256" key="6">
    <source>
        <dbReference type="ARBA" id="ARBA00022840"/>
    </source>
</evidence>
<sequence length="1325" mass="144365">MTDTMRARSDEPRARRRRRSERPTRSVHPIERPEPDELAAPPALTENSVSTPFQMILPVIGALTSVTMMVVLRNGQPLFLMLAAVIFLVAIVGGVGFAVSSRGRAVRQIRIQRERYLDYLERTREDLETRSREAADASRTLHPGPNGLLSFARDPARRWERRRADVDHLQARVGTASVPWFELTIPPAESPIEPPDPSLLAEAELLRATHGKVSGLPTLLDLHRDGVVAVIGPRERTVGVARSLIAQLAAHQLPEDALLAVAFPRSARSDWEGFDLLPHARSAHLLDGGLPARRVAPSIDSLSSVLGPELVDRADAAATTRRVGQERGLGSHLVIVADQHGEPARSVTLPDSTMHPRDLGVSIVHLIDNRLDEPDDVDVRIDLTGEPQIEFSARRANEGPIAFHPDEMPAWQFETLARQLARQRTLDAVAAASSEDDSAMDVVDLLGIDIESPVDAEPMWEPRGPADFLRVPFAVDDAGSPVHLDLKESAQQGMGPHGICIGATGSGKSEMLRTLVLSLALTHSPEDLSMVLVDYKGGAAFAPFSGLPHLAGLIDNLADDPQLTVRARSSLQGEVVRRQQLLKEADSSPSITHYRELRRRRPELPPLPHLFVVIDEFGELLTAEREFVDLFLQIGRIGRSIGVHLLLSSQRLESGHLKGLDTYLSYSLALRTFSESESQMVLNSTDAFHLPALPGYGYLKVDTSTYTRFRAGYVSGPVPFAGQVEADSERPEVIVVPTYNTIASGDGGSDEDLPVTSLERPQVGRTLVDEVVDRMHGDQRKQVAVWLPPLPPVLTLGSLLPQVQVAESPLTAILGLEDDPAHQKQSPWLLDLTKSGGHATIVGAPQTGRSTALRTIAVSLALTCTPRQVAIYGLDLVGSGLRRLEGFPHVGGVATRGDEGRMQRLLEELTGMLRAREALFTERHIDSMVEFRELHASGKIPEVPSADVVLLVDGFGALRSDFPKLEDTFTSLMLQASSYGIHLVITMGRWGEMRMAHQSVFGNRIELRLNDPSDSILDRKLGATIPSDTPGRALSQDSLLGQISFPVLEEDDAADVSKALADLAERSSAAWSGPTAAPIRLLPSHLALDTLPDAVDDPHAIPLGLRQDTMDYTSWEFLDSDQHLLVLGDAKSGKSTLLRTIAAGLMERFTPDEIAIAVVDPRSKVAPCIPDEYLAAHARTVRQAAGLSSSIATELDKRPERSQEESASTPRVVLLIDDHDIVSAGGMEPFTPLLPHLPSARDLKFHVVLTRPVAGSSRALYSPFVLSTHETGGAALLMSGDRAEGQILPRVYPERMPPGRGRYVRRGERPFVIQVADDSSNDDQH</sequence>
<dbReference type="GO" id="GO:0005886">
    <property type="term" value="C:plasma membrane"/>
    <property type="evidence" value="ECO:0007669"/>
    <property type="project" value="UniProtKB-SubCell"/>
</dbReference>
<keyword evidence="14" id="KW-1185">Reference proteome</keyword>
<dbReference type="GO" id="GO:0003677">
    <property type="term" value="F:DNA binding"/>
    <property type="evidence" value="ECO:0007669"/>
    <property type="project" value="InterPro"/>
</dbReference>
<feature type="binding site" evidence="9">
    <location>
        <begin position="1128"/>
        <end position="1135"/>
    </location>
    <ligand>
        <name>ATP</name>
        <dbReference type="ChEBI" id="CHEBI:30616"/>
    </ligand>
</feature>
<dbReference type="Gene3D" id="3.40.50.300">
    <property type="entry name" value="P-loop containing nucleotide triphosphate hydrolases"/>
    <property type="match status" value="3"/>
</dbReference>
<keyword evidence="6 9" id="KW-0067">ATP-binding</keyword>
<dbReference type="Pfam" id="PF01580">
    <property type="entry name" value="FtsK_SpoIIIE"/>
    <property type="match status" value="3"/>
</dbReference>
<dbReference type="SMART" id="SM00382">
    <property type="entry name" value="AAA"/>
    <property type="match status" value="3"/>
</dbReference>
<feature type="binding site" evidence="9">
    <location>
        <begin position="843"/>
        <end position="850"/>
    </location>
    <ligand>
        <name>ATP</name>
        <dbReference type="ChEBI" id="CHEBI:30616"/>
    </ligand>
</feature>
<dbReference type="Proteomes" id="UP000245590">
    <property type="component" value="Unassembled WGS sequence"/>
</dbReference>
<keyword evidence="7 11" id="KW-1133">Transmembrane helix</keyword>
<dbReference type="InterPro" id="IPR023837">
    <property type="entry name" value="EccCb-like_Actinobacteria"/>
</dbReference>
<dbReference type="OrthoDB" id="9807790at2"/>
<feature type="region of interest" description="Disordered" evidence="10">
    <location>
        <begin position="1"/>
        <end position="43"/>
    </location>
</feature>
<evidence type="ECO:0000256" key="9">
    <source>
        <dbReference type="PROSITE-ProRule" id="PRU00289"/>
    </source>
</evidence>
<evidence type="ECO:0000256" key="11">
    <source>
        <dbReference type="SAM" id="Phobius"/>
    </source>
</evidence>
<dbReference type="InterPro" id="IPR003593">
    <property type="entry name" value="AAA+_ATPase"/>
</dbReference>
<feature type="compositionally biased region" description="Basic and acidic residues" evidence="10">
    <location>
        <begin position="1"/>
        <end position="13"/>
    </location>
</feature>
<keyword evidence="5 9" id="KW-0547">Nucleotide-binding</keyword>
<comment type="caution">
    <text evidence="13">The sequence shown here is derived from an EMBL/GenBank/DDBJ whole genome shotgun (WGS) entry which is preliminary data.</text>
</comment>
<dbReference type="InterPro" id="IPR002543">
    <property type="entry name" value="FtsK_dom"/>
</dbReference>
<dbReference type="NCBIfam" id="TIGR03924">
    <property type="entry name" value="T7SS_EccC_a"/>
    <property type="match status" value="1"/>
</dbReference>
<keyword evidence="2" id="KW-1003">Cell membrane</keyword>
<keyword evidence="8 11" id="KW-0472">Membrane</keyword>
<evidence type="ECO:0000256" key="5">
    <source>
        <dbReference type="ARBA" id="ARBA00022741"/>
    </source>
</evidence>
<feature type="binding site" evidence="9">
    <location>
        <begin position="502"/>
        <end position="509"/>
    </location>
    <ligand>
        <name>ATP</name>
        <dbReference type="ChEBI" id="CHEBI:30616"/>
    </ligand>
</feature>
<feature type="compositionally biased region" description="Basic and acidic residues" evidence="10">
    <location>
        <begin position="21"/>
        <end position="35"/>
    </location>
</feature>
<feature type="domain" description="FtsK" evidence="12">
    <location>
        <begin position="1110"/>
        <end position="1286"/>
    </location>
</feature>
<keyword evidence="3 11" id="KW-0812">Transmembrane</keyword>
<evidence type="ECO:0000256" key="10">
    <source>
        <dbReference type="SAM" id="MobiDB-lite"/>
    </source>
</evidence>
<keyword evidence="4" id="KW-0677">Repeat</keyword>
<dbReference type="PROSITE" id="PS50901">
    <property type="entry name" value="FTSK"/>
    <property type="match status" value="3"/>
</dbReference>
<name>A0A2U2RHJ1_9MICO</name>
<dbReference type="GO" id="GO:0005524">
    <property type="term" value="F:ATP binding"/>
    <property type="evidence" value="ECO:0007669"/>
    <property type="project" value="UniProtKB-UniRule"/>
</dbReference>
<evidence type="ECO:0000256" key="4">
    <source>
        <dbReference type="ARBA" id="ARBA00022737"/>
    </source>
</evidence>
<dbReference type="SUPFAM" id="SSF52540">
    <property type="entry name" value="P-loop containing nucleoside triphosphate hydrolases"/>
    <property type="match status" value="3"/>
</dbReference>
<organism evidence="13 14">
    <name type="scientific">Brachybacterium endophyticum</name>
    <dbReference type="NCBI Taxonomy" id="2182385"/>
    <lineage>
        <taxon>Bacteria</taxon>
        <taxon>Bacillati</taxon>
        <taxon>Actinomycetota</taxon>
        <taxon>Actinomycetes</taxon>
        <taxon>Micrococcales</taxon>
        <taxon>Dermabacteraceae</taxon>
        <taxon>Brachybacterium</taxon>
    </lineage>
</organism>
<comment type="subcellular location">
    <subcellularLocation>
        <location evidence="1">Cell membrane</location>
        <topology evidence="1">Multi-pass membrane protein</topology>
    </subcellularLocation>
</comment>
<evidence type="ECO:0000256" key="3">
    <source>
        <dbReference type="ARBA" id="ARBA00022692"/>
    </source>
</evidence>
<accession>A0A2U2RHJ1</accession>
<dbReference type="NCBIfam" id="TIGR03925">
    <property type="entry name" value="T7SS_EccC_b"/>
    <property type="match status" value="1"/>
</dbReference>
<feature type="domain" description="FtsK" evidence="12">
    <location>
        <begin position="825"/>
        <end position="1016"/>
    </location>
</feature>
<gene>
    <name evidence="13" type="ORF">DEO23_12145</name>
</gene>
<evidence type="ECO:0000256" key="7">
    <source>
        <dbReference type="ARBA" id="ARBA00022989"/>
    </source>
</evidence>
<dbReference type="InterPro" id="IPR027417">
    <property type="entry name" value="P-loop_NTPase"/>
</dbReference>
<reference evidence="13 14" key="1">
    <citation type="submission" date="2018-05" db="EMBL/GenBank/DDBJ databases">
        <title>Brachybacterium sp. M1HQ-2T, whole genome shotgun sequence.</title>
        <authorList>
            <person name="Tuo L."/>
        </authorList>
    </citation>
    <scope>NUCLEOTIDE SEQUENCE [LARGE SCALE GENOMIC DNA]</scope>
    <source>
        <strain evidence="13 14">M1HQ-2</strain>
    </source>
</reference>
<keyword evidence="13" id="KW-0132">Cell division</keyword>
<evidence type="ECO:0000313" key="14">
    <source>
        <dbReference type="Proteomes" id="UP000245590"/>
    </source>
</evidence>
<dbReference type="InterPro" id="IPR050206">
    <property type="entry name" value="FtsK/SpoIIIE/SftA"/>
</dbReference>
<dbReference type="GO" id="GO:0051301">
    <property type="term" value="P:cell division"/>
    <property type="evidence" value="ECO:0007669"/>
    <property type="project" value="UniProtKB-KW"/>
</dbReference>
<proteinExistence type="predicted"/>
<evidence type="ECO:0000256" key="1">
    <source>
        <dbReference type="ARBA" id="ARBA00004651"/>
    </source>
</evidence>
<evidence type="ECO:0000256" key="8">
    <source>
        <dbReference type="ARBA" id="ARBA00023136"/>
    </source>
</evidence>
<keyword evidence="13" id="KW-0131">Cell cycle</keyword>
<feature type="transmembrane region" description="Helical" evidence="11">
    <location>
        <begin position="79"/>
        <end position="99"/>
    </location>
</feature>